<name>A0A168PA02_9BACL</name>
<dbReference type="EMBL" id="LVJI01000015">
    <property type="protein sequence ID" value="OAB46549.1"/>
    <property type="molecule type" value="Genomic_DNA"/>
</dbReference>
<proteinExistence type="predicted"/>
<dbReference type="AlphaFoldDB" id="A0A168PA02"/>
<comment type="caution">
    <text evidence="1">The sequence shown here is derived from an EMBL/GenBank/DDBJ whole genome shotgun (WGS) entry which is preliminary data.</text>
</comment>
<accession>A0A168PA02</accession>
<reference evidence="1 2" key="1">
    <citation type="submission" date="2016-03" db="EMBL/GenBank/DDBJ databases">
        <title>Draft genome sequence of Paenibacillus antarcticus CECT 5836.</title>
        <authorList>
            <person name="Shin S.-K."/>
            <person name="Yi H."/>
        </authorList>
    </citation>
    <scope>NUCLEOTIDE SEQUENCE [LARGE SCALE GENOMIC DNA]</scope>
    <source>
        <strain evidence="1 2">CECT 5836</strain>
    </source>
</reference>
<organism evidence="1 2">
    <name type="scientific">Paenibacillus antarcticus</name>
    <dbReference type="NCBI Taxonomy" id="253703"/>
    <lineage>
        <taxon>Bacteria</taxon>
        <taxon>Bacillati</taxon>
        <taxon>Bacillota</taxon>
        <taxon>Bacilli</taxon>
        <taxon>Bacillales</taxon>
        <taxon>Paenibacillaceae</taxon>
        <taxon>Paenibacillus</taxon>
    </lineage>
</organism>
<evidence type="ECO:0000313" key="1">
    <source>
        <dbReference type="EMBL" id="OAB46549.1"/>
    </source>
</evidence>
<evidence type="ECO:0000313" key="2">
    <source>
        <dbReference type="Proteomes" id="UP000077355"/>
    </source>
</evidence>
<dbReference type="Proteomes" id="UP000077355">
    <property type="component" value="Unassembled WGS sequence"/>
</dbReference>
<protein>
    <recommendedName>
        <fullName evidence="3">Rho termination factor N-terminal domain-containing protein</fullName>
    </recommendedName>
</protein>
<evidence type="ECO:0008006" key="3">
    <source>
        <dbReference type="Google" id="ProtNLM"/>
    </source>
</evidence>
<keyword evidence="2" id="KW-1185">Reference proteome</keyword>
<dbReference type="RefSeq" id="WP_068649456.1">
    <property type="nucleotide sequence ID" value="NZ_CP043611.1"/>
</dbReference>
<gene>
    <name evidence="1" type="ORF">PBAT_11065</name>
</gene>
<sequence length="70" mass="7329">MGLSSFNRARRLAAEKALEESQEKPLDKMSVAELKENAAENEIDLGDATKKPEIIALILAASGGGGDGDS</sequence>